<evidence type="ECO:0000259" key="5">
    <source>
        <dbReference type="PROSITE" id="PS50893"/>
    </source>
</evidence>
<dbReference type="EMBL" id="JACHXV010000001">
    <property type="protein sequence ID" value="MBB3172257.1"/>
    <property type="molecule type" value="Genomic_DNA"/>
</dbReference>
<reference evidence="6 7" key="1">
    <citation type="submission" date="2020-08" db="EMBL/GenBank/DDBJ databases">
        <title>Genomic Encyclopedia of Type Strains, Phase III (KMG-III): the genomes of soil and plant-associated and newly described type strains.</title>
        <authorList>
            <person name="Whitman W."/>
        </authorList>
    </citation>
    <scope>NUCLEOTIDE SEQUENCE [LARGE SCALE GENOMIC DNA]</scope>
    <source>
        <strain evidence="6 7">CECT 8088</strain>
    </source>
</reference>
<dbReference type="PANTHER" id="PTHR42788">
    <property type="entry name" value="TAURINE IMPORT ATP-BINDING PROTEIN-RELATED"/>
    <property type="match status" value="1"/>
</dbReference>
<evidence type="ECO:0000256" key="1">
    <source>
        <dbReference type="ARBA" id="ARBA00005417"/>
    </source>
</evidence>
<dbReference type="InterPro" id="IPR027417">
    <property type="entry name" value="P-loop_NTPase"/>
</dbReference>
<sequence>MSQIATPGRLTDPPTALSTAPAIAIRGLTLRFGGETLFENLDLDLEAGRFTVLLGASGVGKTTLLRIVAGLETPDGPGGSVRADDGRPLAGRIAWMAQQDLLCPWLDAAANVALGDRLRGRRPDRDRVAGMLASVGLDGRGGVMPAALSGGMRQRVALARTLYENRKVVLMDEPFSALDSPTRLRIQDLAADRLAGRTVLLITHDALEACRLADRLVVLAGRPARLIEHPVPPGPVPRRSDDAEVLAAQGALLERLAAGIG</sequence>
<evidence type="ECO:0000313" key="7">
    <source>
        <dbReference type="Proteomes" id="UP000557688"/>
    </source>
</evidence>
<dbReference type="SMART" id="SM00382">
    <property type="entry name" value="AAA"/>
    <property type="match status" value="1"/>
</dbReference>
<evidence type="ECO:0000313" key="6">
    <source>
        <dbReference type="EMBL" id="MBB3172257.1"/>
    </source>
</evidence>
<accession>A0A839UR69</accession>
<evidence type="ECO:0000256" key="4">
    <source>
        <dbReference type="ARBA" id="ARBA00022840"/>
    </source>
</evidence>
<dbReference type="Pfam" id="PF00005">
    <property type="entry name" value="ABC_tran"/>
    <property type="match status" value="1"/>
</dbReference>
<dbReference type="Gene3D" id="3.40.50.300">
    <property type="entry name" value="P-loop containing nucleotide triphosphate hydrolases"/>
    <property type="match status" value="1"/>
</dbReference>
<dbReference type="PROSITE" id="PS50893">
    <property type="entry name" value="ABC_TRANSPORTER_2"/>
    <property type="match status" value="1"/>
</dbReference>
<comment type="similarity">
    <text evidence="1">Belongs to the ABC transporter superfamily.</text>
</comment>
<gene>
    <name evidence="6" type="ORF">FHR90_000063</name>
</gene>
<comment type="caution">
    <text evidence="6">The sequence shown here is derived from an EMBL/GenBank/DDBJ whole genome shotgun (WGS) entry which is preliminary data.</text>
</comment>
<dbReference type="InterPro" id="IPR050166">
    <property type="entry name" value="ABC_transporter_ATP-bind"/>
</dbReference>
<dbReference type="InterPro" id="IPR017871">
    <property type="entry name" value="ABC_transporter-like_CS"/>
</dbReference>
<feature type="domain" description="ABC transporter" evidence="5">
    <location>
        <begin position="23"/>
        <end position="246"/>
    </location>
</feature>
<dbReference type="AlphaFoldDB" id="A0A839UR69"/>
<proteinExistence type="inferred from homology"/>
<dbReference type="SUPFAM" id="SSF52540">
    <property type="entry name" value="P-loop containing nucleoside triphosphate hydrolases"/>
    <property type="match status" value="1"/>
</dbReference>
<dbReference type="PANTHER" id="PTHR42788:SF19">
    <property type="entry name" value="ALIPHATIC SULFONATES IMPORT ATP-BINDING PROTEIN SSUB 2"/>
    <property type="match status" value="1"/>
</dbReference>
<protein>
    <submittedName>
        <fullName evidence="6">Putative hydroxymethylpyrimidine transport system ATP-binding protein</fullName>
    </submittedName>
</protein>
<dbReference type="GO" id="GO:0005524">
    <property type="term" value="F:ATP binding"/>
    <property type="evidence" value="ECO:0007669"/>
    <property type="project" value="UniProtKB-KW"/>
</dbReference>
<dbReference type="InterPro" id="IPR003593">
    <property type="entry name" value="AAA+_ATPase"/>
</dbReference>
<dbReference type="GO" id="GO:0016887">
    <property type="term" value="F:ATP hydrolysis activity"/>
    <property type="evidence" value="ECO:0007669"/>
    <property type="project" value="InterPro"/>
</dbReference>
<evidence type="ECO:0000256" key="3">
    <source>
        <dbReference type="ARBA" id="ARBA00022741"/>
    </source>
</evidence>
<evidence type="ECO:0000256" key="2">
    <source>
        <dbReference type="ARBA" id="ARBA00022448"/>
    </source>
</evidence>
<keyword evidence="7" id="KW-1185">Reference proteome</keyword>
<keyword evidence="4 6" id="KW-0067">ATP-binding</keyword>
<keyword evidence="2" id="KW-0813">Transport</keyword>
<dbReference type="InterPro" id="IPR003439">
    <property type="entry name" value="ABC_transporter-like_ATP-bd"/>
</dbReference>
<keyword evidence="3" id="KW-0547">Nucleotide-binding</keyword>
<organism evidence="6 7">
    <name type="scientific">Endobacter medicaginis</name>
    <dbReference type="NCBI Taxonomy" id="1181271"/>
    <lineage>
        <taxon>Bacteria</taxon>
        <taxon>Pseudomonadati</taxon>
        <taxon>Pseudomonadota</taxon>
        <taxon>Alphaproteobacteria</taxon>
        <taxon>Acetobacterales</taxon>
        <taxon>Acetobacteraceae</taxon>
        <taxon>Endobacter</taxon>
    </lineage>
</organism>
<dbReference type="PROSITE" id="PS00211">
    <property type="entry name" value="ABC_TRANSPORTER_1"/>
    <property type="match status" value="1"/>
</dbReference>
<name>A0A839UR69_9PROT</name>
<dbReference type="Proteomes" id="UP000557688">
    <property type="component" value="Unassembled WGS sequence"/>
</dbReference>